<dbReference type="PANTHER" id="PTHR47326">
    <property type="entry name" value="TRANSPOSABLE ELEMENT TC3 TRANSPOSASE-LIKE PROTEIN"/>
    <property type="match status" value="1"/>
</dbReference>
<dbReference type="Gene3D" id="3.30.420.10">
    <property type="entry name" value="Ribonuclease H-like superfamily/Ribonuclease H"/>
    <property type="match status" value="1"/>
</dbReference>
<dbReference type="Proteomes" id="UP000053105">
    <property type="component" value="Unassembled WGS sequence"/>
</dbReference>
<dbReference type="PANTHER" id="PTHR47326:SF1">
    <property type="entry name" value="HTH PSQ-TYPE DOMAIN-CONTAINING PROTEIN"/>
    <property type="match status" value="1"/>
</dbReference>
<dbReference type="STRING" id="166423.A0A0M8ZQB6"/>
<evidence type="ECO:0000313" key="1">
    <source>
        <dbReference type="EMBL" id="KOX68950.1"/>
    </source>
</evidence>
<dbReference type="AlphaFoldDB" id="A0A0M8ZQB6"/>
<organism evidence="1 2">
    <name type="scientific">Melipona quadrifasciata</name>
    <dbReference type="NCBI Taxonomy" id="166423"/>
    <lineage>
        <taxon>Eukaryota</taxon>
        <taxon>Metazoa</taxon>
        <taxon>Ecdysozoa</taxon>
        <taxon>Arthropoda</taxon>
        <taxon>Hexapoda</taxon>
        <taxon>Insecta</taxon>
        <taxon>Pterygota</taxon>
        <taxon>Neoptera</taxon>
        <taxon>Endopterygota</taxon>
        <taxon>Hymenoptera</taxon>
        <taxon>Apocrita</taxon>
        <taxon>Aculeata</taxon>
        <taxon>Apoidea</taxon>
        <taxon>Anthophila</taxon>
        <taxon>Apidae</taxon>
        <taxon>Melipona</taxon>
    </lineage>
</organism>
<proteinExistence type="predicted"/>
<dbReference type="OrthoDB" id="9986793at2759"/>
<gene>
    <name evidence="1" type="ORF">WN51_07135</name>
</gene>
<feature type="non-terminal residue" evidence="1">
    <location>
        <position position="1"/>
    </location>
</feature>
<sequence length="100" mass="11751">TTASNVTYNSMICHQNYQMWAKDNPHWVQESNQNAVMVWCGIHNRRVIGLYFFEEAVNTAIYLRFLEIHLSIILNNMQEILSQKLVFQHDDAPPHYATKV</sequence>
<name>A0A0M8ZQB6_9HYME</name>
<dbReference type="EMBL" id="KQ435910">
    <property type="protein sequence ID" value="KOX68950.1"/>
    <property type="molecule type" value="Genomic_DNA"/>
</dbReference>
<reference evidence="1 2" key="1">
    <citation type="submission" date="2015-07" db="EMBL/GenBank/DDBJ databases">
        <title>The genome of Melipona quadrifasciata.</title>
        <authorList>
            <person name="Pan H."/>
            <person name="Kapheim K."/>
        </authorList>
    </citation>
    <scope>NUCLEOTIDE SEQUENCE [LARGE SCALE GENOMIC DNA]</scope>
    <source>
        <strain evidence="1">0111107301</strain>
        <tissue evidence="1">Whole body</tissue>
    </source>
</reference>
<keyword evidence="2" id="KW-1185">Reference proteome</keyword>
<dbReference type="InterPro" id="IPR036397">
    <property type="entry name" value="RNaseH_sf"/>
</dbReference>
<accession>A0A0M8ZQB6</accession>
<evidence type="ECO:0008006" key="3">
    <source>
        <dbReference type="Google" id="ProtNLM"/>
    </source>
</evidence>
<protein>
    <recommendedName>
        <fullName evidence="3">Transposable element Tc3 transposase</fullName>
    </recommendedName>
</protein>
<evidence type="ECO:0000313" key="2">
    <source>
        <dbReference type="Proteomes" id="UP000053105"/>
    </source>
</evidence>
<dbReference type="GO" id="GO:0003676">
    <property type="term" value="F:nucleic acid binding"/>
    <property type="evidence" value="ECO:0007669"/>
    <property type="project" value="InterPro"/>
</dbReference>